<dbReference type="NCBIfam" id="NF008712">
    <property type="entry name" value="PRK11715.1-1"/>
    <property type="match status" value="1"/>
</dbReference>
<dbReference type="GO" id="GO:0005886">
    <property type="term" value="C:plasma membrane"/>
    <property type="evidence" value="ECO:0007669"/>
    <property type="project" value="TreeGrafter"/>
</dbReference>
<comment type="caution">
    <text evidence="3">The sequence shown here is derived from an EMBL/GenBank/DDBJ whole genome shotgun (WGS) entry which is preliminary data.</text>
</comment>
<reference evidence="3 4" key="1">
    <citation type="submission" date="2016-12" db="EMBL/GenBank/DDBJ databases">
        <title>Analysis of the Molecular Diversity Among Cronobacter Species Isolated from Filth Flies Using a Pan Genomic DNA Microarray.</title>
        <authorList>
            <person name="Pava-Ripoll M."/>
            <person name="Tall B."/>
            <person name="Farber J."/>
            <person name="Fanning S."/>
            <person name="Lehner A."/>
            <person name="Stephan R."/>
            <person name="Pagotto F."/>
            <person name="Iverson C."/>
            <person name="Ziobro G."/>
            <person name="Miller A."/>
            <person name="Pearson R."/>
            <person name="Yan Q."/>
            <person name="Kim M."/>
            <person name="Jeong S."/>
            <person name="Park J."/>
            <person name="Jun S."/>
            <person name="Choi H."/>
            <person name="Chung T."/>
            <person name="Yoo Y."/>
            <person name="Park E."/>
            <person name="Hwang S."/>
            <person name="Lee B."/>
            <person name="Sathyamoorthy V."/>
            <person name="Carter L."/>
            <person name="Mammel M."/>
            <person name="Jackson S."/>
            <person name="Kothary M."/>
            <person name="Patel I."/>
            <person name="Grim C."/>
            <person name="Gopinath G."/>
            <person name="Gangiredla J."/>
            <person name="Chase H."/>
        </authorList>
    </citation>
    <scope>NUCLEOTIDE SEQUENCE [LARGE SCALE GENOMIC DNA]</scope>
    <source>
        <strain evidence="3 4">MOD1-Md1s</strain>
    </source>
</reference>
<dbReference type="PANTHER" id="PTHR30092">
    <property type="entry name" value="INNER MEMBRANE PROTEIN CRED"/>
    <property type="match status" value="1"/>
</dbReference>
<dbReference type="PANTHER" id="PTHR30092:SF0">
    <property type="entry name" value="INNER MEMBRANE PROTEIN CRED"/>
    <property type="match status" value="1"/>
</dbReference>
<evidence type="ECO:0000313" key="3">
    <source>
        <dbReference type="EMBL" id="PUX12897.1"/>
    </source>
</evidence>
<feature type="transmembrane region" description="Helical" evidence="1">
    <location>
        <begin position="324"/>
        <end position="343"/>
    </location>
</feature>
<feature type="transmembrane region" description="Helical" evidence="1">
    <location>
        <begin position="402"/>
        <end position="420"/>
    </location>
</feature>
<dbReference type="PIRSF" id="PIRSF004548">
    <property type="entry name" value="CreD"/>
    <property type="match status" value="1"/>
</dbReference>
<dbReference type="AlphaFoldDB" id="A0A2T7ARB6"/>
<accession>A0A2T7ARB6</accession>
<dbReference type="InterPro" id="IPR010364">
    <property type="entry name" value="Uncharacterised_IM_CreD"/>
</dbReference>
<gene>
    <name evidence="2" type="primary">creD</name>
    <name evidence="3" type="ORF">AUN14_13880</name>
    <name evidence="2" type="ORF">FZI19_04290</name>
</gene>
<dbReference type="RefSeq" id="WP_075193481.1">
    <property type="nucleotide sequence ID" value="NZ_JADKNN010000018.1"/>
</dbReference>
<keyword evidence="5" id="KW-1185">Reference proteome</keyword>
<evidence type="ECO:0000313" key="4">
    <source>
        <dbReference type="Proteomes" id="UP000244378"/>
    </source>
</evidence>
<evidence type="ECO:0000313" key="2">
    <source>
        <dbReference type="EMBL" id="KAB0884503.1"/>
    </source>
</evidence>
<evidence type="ECO:0000313" key="5">
    <source>
        <dbReference type="Proteomes" id="UP000469927"/>
    </source>
</evidence>
<dbReference type="Proteomes" id="UP000244378">
    <property type="component" value="Unassembled WGS sequence"/>
</dbReference>
<protein>
    <submittedName>
        <fullName evidence="3">Cell envelope integrity protein CreD</fullName>
    </submittedName>
</protein>
<dbReference type="EMBL" id="WAGD01000011">
    <property type="protein sequence ID" value="KAB0884503.1"/>
    <property type="molecule type" value="Genomic_DNA"/>
</dbReference>
<reference evidence="2 5" key="2">
    <citation type="submission" date="2019-08" db="EMBL/GenBank/DDBJ databases">
        <title>Prevalence, distribution, and phylogeny of type two toxin-antitoxin genes possessed by Cronobacter species where C. sakazakii homologs follow sequence type lineages.</title>
        <authorList>
            <person name="Finkelstein S."/>
            <person name="Negrete F."/>
            <person name="Jang H."/>
            <person name="Gopinath G.R."/>
            <person name="Tall B.D."/>
        </authorList>
    </citation>
    <scope>NUCLEOTIDE SEQUENCE [LARGE SCALE GENOMIC DNA]</scope>
    <source>
        <strain evidence="2 5">MOD1_GK1257</strain>
    </source>
</reference>
<keyword evidence="1" id="KW-0812">Transmembrane</keyword>
<dbReference type="EMBL" id="MSAE01000027">
    <property type="protein sequence ID" value="PUX12897.1"/>
    <property type="molecule type" value="Genomic_DNA"/>
</dbReference>
<keyword evidence="1" id="KW-0472">Membrane</keyword>
<dbReference type="Proteomes" id="UP000469927">
    <property type="component" value="Unassembled WGS sequence"/>
</dbReference>
<name>A0A2T7ARB6_9ENTR</name>
<keyword evidence="1" id="KW-1133">Transmembrane helix</keyword>
<organism evidence="3 4">
    <name type="scientific">Cronobacter muytjensii</name>
    <dbReference type="NCBI Taxonomy" id="413501"/>
    <lineage>
        <taxon>Bacteria</taxon>
        <taxon>Pseudomonadati</taxon>
        <taxon>Pseudomonadota</taxon>
        <taxon>Gammaproteobacteria</taxon>
        <taxon>Enterobacterales</taxon>
        <taxon>Enterobacteriaceae</taxon>
        <taxon>Cronobacter</taxon>
    </lineage>
</organism>
<sequence length="452" mass="49483">MLKSPLMLKGMALLGCMALLLIPLRILSVVIGERADYRDHVTHSLEQSTSGPQKLVGPLIVIPVTEITTTMEEGKEVTRERSFIRYWLPESLMVTGKQAVEPRHVGIYEGQVWRSEVSLEARFTLPAQAVNPGAQYRLGDARLVMAVGDSRGIGNVGALNINGQTLEVEPGTGLEEGGEGLHASVPAALLEASTLAVRFSLELNGTGAFSVVPLGRSSEMSLISNWPHPNFYGNFLPATREISASGFAAKWRSSWYANNLDGYFQKGQEVRLGALPAFSVTVATPVDQYQLTDRAVKYAVLLIALTYMAFFVCETLSGITMHPVQYLLVGLSLVMFYLLLLAFSEHIGFNLAWLAASLAGAALNALYLQVVLKGWRRSLIFAGGLLALDGVLWQLLRSQDFALLLGSGLLFAALAAVMLLTRHIDWYALTPAKARFTRLTPASQEERFRLWK</sequence>
<feature type="transmembrane region" description="Helical" evidence="1">
    <location>
        <begin position="295"/>
        <end position="312"/>
    </location>
</feature>
<dbReference type="Pfam" id="PF06123">
    <property type="entry name" value="CreD"/>
    <property type="match status" value="1"/>
</dbReference>
<dbReference type="OrthoDB" id="9791851at2"/>
<proteinExistence type="predicted"/>
<evidence type="ECO:0000256" key="1">
    <source>
        <dbReference type="SAM" id="Phobius"/>
    </source>
</evidence>
<feature type="transmembrane region" description="Helical" evidence="1">
    <location>
        <begin position="349"/>
        <end position="367"/>
    </location>
</feature>